<evidence type="ECO:0000313" key="12">
    <source>
        <dbReference type="EMBL" id="RMY89204.1"/>
    </source>
</evidence>
<keyword evidence="7 10" id="KW-0472">Membrane</keyword>
<dbReference type="Proteomes" id="UP000268823">
    <property type="component" value="Unassembled WGS sequence"/>
</dbReference>
<evidence type="ECO:0000256" key="5">
    <source>
        <dbReference type="ARBA" id="ARBA00022737"/>
    </source>
</evidence>
<feature type="region of interest" description="Disordered" evidence="9">
    <location>
        <begin position="701"/>
        <end position="721"/>
    </location>
</feature>
<feature type="region of interest" description="Disordered" evidence="9">
    <location>
        <begin position="457"/>
        <end position="482"/>
    </location>
</feature>
<evidence type="ECO:0000256" key="10">
    <source>
        <dbReference type="SAM" id="Phobius"/>
    </source>
</evidence>
<dbReference type="Pfam" id="PF00651">
    <property type="entry name" value="BTB"/>
    <property type="match status" value="1"/>
</dbReference>
<dbReference type="InterPro" id="IPR000425">
    <property type="entry name" value="MIP"/>
</dbReference>
<dbReference type="GO" id="GO:0015250">
    <property type="term" value="F:water channel activity"/>
    <property type="evidence" value="ECO:0007669"/>
    <property type="project" value="TreeGrafter"/>
</dbReference>
<evidence type="ECO:0000259" key="11">
    <source>
        <dbReference type="PROSITE" id="PS50097"/>
    </source>
</evidence>
<feature type="region of interest" description="Disordered" evidence="9">
    <location>
        <begin position="1"/>
        <end position="120"/>
    </location>
</feature>
<feature type="region of interest" description="Disordered" evidence="9">
    <location>
        <begin position="136"/>
        <end position="194"/>
    </location>
</feature>
<dbReference type="VEuPathDB" id="FungiDB:BTJ68_11347"/>
<feature type="compositionally biased region" description="Pro residues" evidence="9">
    <location>
        <begin position="143"/>
        <end position="160"/>
    </location>
</feature>
<comment type="catalytic activity">
    <reaction evidence="8">
        <text>H2O(in) = H2O(out)</text>
        <dbReference type="Rhea" id="RHEA:29667"/>
        <dbReference type="ChEBI" id="CHEBI:15377"/>
    </reaction>
</comment>
<feature type="transmembrane region" description="Helical" evidence="10">
    <location>
        <begin position="216"/>
        <end position="242"/>
    </location>
</feature>
<comment type="similarity">
    <text evidence="2">Belongs to the MIP/aquaporin (TC 1.A.8) family.</text>
</comment>
<keyword evidence="5" id="KW-0677">Repeat</keyword>
<dbReference type="EMBL" id="QWIR01000068">
    <property type="protein sequence ID" value="RMY89204.1"/>
    <property type="molecule type" value="Genomic_DNA"/>
</dbReference>
<dbReference type="InterPro" id="IPR000210">
    <property type="entry name" value="BTB/POZ_dom"/>
</dbReference>
<dbReference type="Gene3D" id="3.30.710.10">
    <property type="entry name" value="Potassium Channel Kv1.1, Chain A"/>
    <property type="match status" value="1"/>
</dbReference>
<feature type="transmembrane region" description="Helical" evidence="10">
    <location>
        <begin position="421"/>
        <end position="441"/>
    </location>
</feature>
<name>A0A3M7FLJ9_HORWE</name>
<comment type="subcellular location">
    <subcellularLocation>
        <location evidence="1">Membrane</location>
        <topology evidence="1">Multi-pass membrane protein</topology>
    </subcellularLocation>
</comment>
<feature type="domain" description="BTB" evidence="11">
    <location>
        <begin position="501"/>
        <end position="564"/>
    </location>
</feature>
<sequence>MSHDQNDVLPMTLSEKPSSSDDMAIMRPSDDSQNDLLPPKPLEPRAAPATPAQHEYRSDRERSISQAPPRRHPSRQVMRWAPPPPPSEYNWDDERQPHRARTSFDYSDVERGVPVGPPSDYYYQDFYHEPYYSRRYRPQMSSQPPPTLPDGPPGPPPPPPRRPHRSEWDESSDDDDAAATVSRKKRENTARSMTPPEEILRLPFTMWMNSNAKNHFVATIAEFVGTTMFLFFAFAGTQVANAGAKNSSNTTTNAANGFSPNVLAYIALSFGFSLMVNVWIFFRVSGGLFNPAVTFAMIMVRNMNLIRGFLLLGAQLAGAIFSAYIVSILFPTQFNVRTTLSAETSRVQGVFIEALLTAELVFTIFMLAKEKHRATFMAPVGIGLALFVSELIGVYYTGGSLNPARSFGPCVVSGVFDSEHWIYWVGPGLGAIIAVVFYKFIKILQYEVANPGQDEASDELAEKAAASPKKDEKSLKQERQQQAMANPMGDVSEYFDSQTMSDVSVVFATEHGTCSISAHKIVLAQSSDFFKRAFTGNFREATSAEISLYNDNPFALFSLLAYCYGLRFDGRSEYSKTDILIECDDHGAAYVQHQVDVYVVADKYGVGNLCTDIFTKLPGMLGRITTPSHSAAQYPSYLDQVARHIYLVHPVAAKQLRKPVVEMFAKHVKSWVGTQEFERLVLDLPEFAAELFRALAGDGAKQGTVAGGGKAKRGQKRGLTGEAQDLRAVNDSWGIGSGT</sequence>
<reference evidence="12 13" key="1">
    <citation type="journal article" date="2018" name="BMC Genomics">
        <title>Genomic evidence for intraspecific hybridization in a clonal and extremely halotolerant yeast.</title>
        <authorList>
            <person name="Gostincar C."/>
            <person name="Stajich J.E."/>
            <person name="Zupancic J."/>
            <person name="Zalar P."/>
            <person name="Gunde-Cimerman N."/>
        </authorList>
    </citation>
    <scope>NUCLEOTIDE SEQUENCE [LARGE SCALE GENOMIC DNA]</scope>
    <source>
        <strain evidence="12 13">EXF-2788</strain>
    </source>
</reference>
<dbReference type="SMART" id="SM00225">
    <property type="entry name" value="BTB"/>
    <property type="match status" value="1"/>
</dbReference>
<dbReference type="FunFam" id="1.20.1080.10:FF:000014">
    <property type="entry name" value="Aquaporin 1"/>
    <property type="match status" value="1"/>
</dbReference>
<dbReference type="SUPFAM" id="SSF81338">
    <property type="entry name" value="Aquaporin-like"/>
    <property type="match status" value="1"/>
</dbReference>
<dbReference type="InterPro" id="IPR023271">
    <property type="entry name" value="Aquaporin-like"/>
</dbReference>
<evidence type="ECO:0000313" key="13">
    <source>
        <dbReference type="Proteomes" id="UP000268823"/>
    </source>
</evidence>
<keyword evidence="4 10" id="KW-0812">Transmembrane</keyword>
<evidence type="ECO:0000256" key="1">
    <source>
        <dbReference type="ARBA" id="ARBA00004141"/>
    </source>
</evidence>
<evidence type="ECO:0000256" key="8">
    <source>
        <dbReference type="ARBA" id="ARBA00034651"/>
    </source>
</evidence>
<keyword evidence="3" id="KW-0813">Transport</keyword>
<dbReference type="PRINTS" id="PR00783">
    <property type="entry name" value="MINTRINSICP"/>
</dbReference>
<dbReference type="Pfam" id="PF00230">
    <property type="entry name" value="MIP"/>
    <property type="match status" value="1"/>
</dbReference>
<keyword evidence="6 10" id="KW-1133">Transmembrane helix</keyword>
<evidence type="ECO:0000256" key="7">
    <source>
        <dbReference type="ARBA" id="ARBA00023136"/>
    </source>
</evidence>
<feature type="transmembrane region" description="Helical" evidence="10">
    <location>
        <begin position="305"/>
        <end position="330"/>
    </location>
</feature>
<feature type="transmembrane region" description="Helical" evidence="10">
    <location>
        <begin position="375"/>
        <end position="396"/>
    </location>
</feature>
<gene>
    <name evidence="12" type="ORF">D0861_04389</name>
</gene>
<evidence type="ECO:0000256" key="6">
    <source>
        <dbReference type="ARBA" id="ARBA00022989"/>
    </source>
</evidence>
<accession>A0A3M7FLJ9</accession>
<dbReference type="CDD" id="cd18186">
    <property type="entry name" value="BTB_POZ_ZBTB_KLHL-like"/>
    <property type="match status" value="1"/>
</dbReference>
<dbReference type="Gene3D" id="1.20.1080.10">
    <property type="entry name" value="Glycerol uptake facilitator protein"/>
    <property type="match status" value="1"/>
</dbReference>
<evidence type="ECO:0000256" key="4">
    <source>
        <dbReference type="ARBA" id="ARBA00022692"/>
    </source>
</evidence>
<evidence type="ECO:0000256" key="3">
    <source>
        <dbReference type="ARBA" id="ARBA00022448"/>
    </source>
</evidence>
<protein>
    <recommendedName>
        <fullName evidence="11">BTB domain-containing protein</fullName>
    </recommendedName>
</protein>
<dbReference type="PANTHER" id="PTHR19139">
    <property type="entry name" value="AQUAPORIN TRANSPORTER"/>
    <property type="match status" value="1"/>
</dbReference>
<dbReference type="AlphaFoldDB" id="A0A3M7FLJ9"/>
<dbReference type="OrthoDB" id="3222at2759"/>
<dbReference type="InterPro" id="IPR011333">
    <property type="entry name" value="SKP1/BTB/POZ_sf"/>
</dbReference>
<comment type="caution">
    <text evidence="12">The sequence shown here is derived from an EMBL/GenBank/DDBJ whole genome shotgun (WGS) entry which is preliminary data.</text>
</comment>
<dbReference type="PANTHER" id="PTHR19139:SF283">
    <property type="entry name" value="AQUAPORIN"/>
    <property type="match status" value="1"/>
</dbReference>
<evidence type="ECO:0000256" key="9">
    <source>
        <dbReference type="SAM" id="MobiDB-lite"/>
    </source>
</evidence>
<evidence type="ECO:0000256" key="2">
    <source>
        <dbReference type="ARBA" id="ARBA00006175"/>
    </source>
</evidence>
<feature type="transmembrane region" description="Helical" evidence="10">
    <location>
        <begin position="350"/>
        <end position="368"/>
    </location>
</feature>
<feature type="compositionally biased region" description="Basic and acidic residues" evidence="9">
    <location>
        <begin position="468"/>
        <end position="479"/>
    </location>
</feature>
<feature type="transmembrane region" description="Helical" evidence="10">
    <location>
        <begin position="262"/>
        <end position="284"/>
    </location>
</feature>
<feature type="compositionally biased region" description="Basic and acidic residues" evidence="9">
    <location>
        <begin position="54"/>
        <end position="63"/>
    </location>
</feature>
<dbReference type="GO" id="GO:0005886">
    <property type="term" value="C:plasma membrane"/>
    <property type="evidence" value="ECO:0007669"/>
    <property type="project" value="TreeGrafter"/>
</dbReference>
<organism evidence="12 13">
    <name type="scientific">Hortaea werneckii</name>
    <name type="common">Black yeast</name>
    <name type="synonym">Cladosporium werneckii</name>
    <dbReference type="NCBI Taxonomy" id="91943"/>
    <lineage>
        <taxon>Eukaryota</taxon>
        <taxon>Fungi</taxon>
        <taxon>Dikarya</taxon>
        <taxon>Ascomycota</taxon>
        <taxon>Pezizomycotina</taxon>
        <taxon>Dothideomycetes</taxon>
        <taxon>Dothideomycetidae</taxon>
        <taxon>Mycosphaerellales</taxon>
        <taxon>Teratosphaeriaceae</taxon>
        <taxon>Hortaea</taxon>
    </lineage>
</organism>
<dbReference type="InterPro" id="IPR034294">
    <property type="entry name" value="Aquaporin_transptr"/>
</dbReference>
<dbReference type="SUPFAM" id="SSF54695">
    <property type="entry name" value="POZ domain"/>
    <property type="match status" value="1"/>
</dbReference>
<dbReference type="PROSITE" id="PS50097">
    <property type="entry name" value="BTB"/>
    <property type="match status" value="1"/>
</dbReference>
<proteinExistence type="inferred from homology"/>